<dbReference type="Pfam" id="PF13977">
    <property type="entry name" value="TetR_C_6"/>
    <property type="match status" value="1"/>
</dbReference>
<dbReference type="SUPFAM" id="SSF48498">
    <property type="entry name" value="Tetracyclin repressor-like, C-terminal domain"/>
    <property type="match status" value="1"/>
</dbReference>
<dbReference type="PANTHER" id="PTHR30055">
    <property type="entry name" value="HTH-TYPE TRANSCRIPTIONAL REGULATOR RUTR"/>
    <property type="match status" value="1"/>
</dbReference>
<dbReference type="GO" id="GO:0000976">
    <property type="term" value="F:transcription cis-regulatory region binding"/>
    <property type="evidence" value="ECO:0007669"/>
    <property type="project" value="TreeGrafter"/>
</dbReference>
<dbReference type="SUPFAM" id="SSF46689">
    <property type="entry name" value="Homeodomain-like"/>
    <property type="match status" value="1"/>
</dbReference>
<dbReference type="STRING" id="260086.SAMN05216207_1014118"/>
<dbReference type="InterPro" id="IPR039538">
    <property type="entry name" value="BetI_C"/>
</dbReference>
<dbReference type="PROSITE" id="PS50977">
    <property type="entry name" value="HTH_TETR_2"/>
    <property type="match status" value="1"/>
</dbReference>
<reference evidence="7 8" key="1">
    <citation type="submission" date="2016-10" db="EMBL/GenBank/DDBJ databases">
        <authorList>
            <person name="de Groot N.N."/>
        </authorList>
    </citation>
    <scope>NUCLEOTIDE SEQUENCE [LARGE SCALE GENOMIC DNA]</scope>
    <source>
        <strain evidence="7 8">CGMCC 4.1877</strain>
    </source>
</reference>
<dbReference type="InterPro" id="IPR001647">
    <property type="entry name" value="HTH_TetR"/>
</dbReference>
<evidence type="ECO:0000256" key="1">
    <source>
        <dbReference type="ARBA" id="ARBA00022491"/>
    </source>
</evidence>
<keyword evidence="1" id="KW-0678">Repressor</keyword>
<keyword evidence="4" id="KW-0804">Transcription</keyword>
<keyword evidence="2" id="KW-0805">Transcription regulation</keyword>
<dbReference type="GO" id="GO:0003700">
    <property type="term" value="F:DNA-binding transcription factor activity"/>
    <property type="evidence" value="ECO:0007669"/>
    <property type="project" value="TreeGrafter"/>
</dbReference>
<dbReference type="InterPro" id="IPR036271">
    <property type="entry name" value="Tet_transcr_reg_TetR-rel_C_sf"/>
</dbReference>
<keyword evidence="8" id="KW-1185">Reference proteome</keyword>
<evidence type="ECO:0000256" key="3">
    <source>
        <dbReference type="ARBA" id="ARBA00023125"/>
    </source>
</evidence>
<dbReference type="AlphaFoldDB" id="A0A1I4Z6D2"/>
<dbReference type="InterPro" id="IPR009057">
    <property type="entry name" value="Homeodomain-like_sf"/>
</dbReference>
<feature type="domain" description="HTH tetR-type" evidence="6">
    <location>
        <begin position="1"/>
        <end position="61"/>
    </location>
</feature>
<dbReference type="PRINTS" id="PR00455">
    <property type="entry name" value="HTHTETR"/>
</dbReference>
<evidence type="ECO:0000259" key="6">
    <source>
        <dbReference type="PROSITE" id="PS50977"/>
    </source>
</evidence>
<evidence type="ECO:0000313" key="8">
    <source>
        <dbReference type="Proteomes" id="UP000199614"/>
    </source>
</evidence>
<dbReference type="EMBL" id="FOUY01000014">
    <property type="protein sequence ID" value="SFN45737.1"/>
    <property type="molecule type" value="Genomic_DNA"/>
</dbReference>
<accession>A0A1I4Z6D2</accession>
<evidence type="ECO:0000256" key="4">
    <source>
        <dbReference type="ARBA" id="ARBA00023163"/>
    </source>
</evidence>
<dbReference type="OrthoDB" id="2356263at2"/>
<dbReference type="RefSeq" id="WP_093343473.1">
    <property type="nucleotide sequence ID" value="NZ_FOUY01000014.1"/>
</dbReference>
<name>A0A1I4Z6D2_PSUAM</name>
<protein>
    <submittedName>
        <fullName evidence="7">Transcriptional regulator, TetR family</fullName>
    </submittedName>
</protein>
<dbReference type="Proteomes" id="UP000199614">
    <property type="component" value="Unassembled WGS sequence"/>
</dbReference>
<evidence type="ECO:0000256" key="5">
    <source>
        <dbReference type="PROSITE-ProRule" id="PRU00335"/>
    </source>
</evidence>
<dbReference type="InterPro" id="IPR050109">
    <property type="entry name" value="HTH-type_TetR-like_transc_reg"/>
</dbReference>
<organism evidence="7 8">
    <name type="scientific">Pseudonocardia ammonioxydans</name>
    <dbReference type="NCBI Taxonomy" id="260086"/>
    <lineage>
        <taxon>Bacteria</taxon>
        <taxon>Bacillati</taxon>
        <taxon>Actinomycetota</taxon>
        <taxon>Actinomycetes</taxon>
        <taxon>Pseudonocardiales</taxon>
        <taxon>Pseudonocardiaceae</taxon>
        <taxon>Pseudonocardia</taxon>
    </lineage>
</organism>
<feature type="DNA-binding region" description="H-T-H motif" evidence="5">
    <location>
        <begin position="24"/>
        <end position="43"/>
    </location>
</feature>
<dbReference type="Gene3D" id="1.10.357.10">
    <property type="entry name" value="Tetracycline Repressor, domain 2"/>
    <property type="match status" value="1"/>
</dbReference>
<keyword evidence="3 5" id="KW-0238">DNA-binding</keyword>
<evidence type="ECO:0000313" key="7">
    <source>
        <dbReference type="EMBL" id="SFN45737.1"/>
    </source>
</evidence>
<sequence length="198" mass="21548">MGHREELLDGAAQCLYDKGFGRTTARDVVAASGTNLASIGYHFGSKDALLTEALLRATSAWGEELDRALAEPGTTPATDPDRRVEDTWSRVIGLFSTQRRLWATHVEALAQAERLPELRAKLAEAQREVREGLALTFHTLPDDDPEAADRRVHVLGAVYQALLTGVMVQWMLDPDTAPTGVDVAEGLRAIAERADAFA</sequence>
<dbReference type="PANTHER" id="PTHR30055:SF219">
    <property type="entry name" value="TRANSCRIPTIONAL REGULATORY PROTEIN"/>
    <property type="match status" value="1"/>
</dbReference>
<dbReference type="Pfam" id="PF00440">
    <property type="entry name" value="TetR_N"/>
    <property type="match status" value="1"/>
</dbReference>
<evidence type="ECO:0000256" key="2">
    <source>
        <dbReference type="ARBA" id="ARBA00023015"/>
    </source>
</evidence>
<gene>
    <name evidence="7" type="ORF">SAMN05216207_1014118</name>
</gene>
<proteinExistence type="predicted"/>